<dbReference type="AlphaFoldDB" id="A0A9N8VC57"/>
<organism evidence="2 3">
    <name type="scientific">Diversispora eburnea</name>
    <dbReference type="NCBI Taxonomy" id="1213867"/>
    <lineage>
        <taxon>Eukaryota</taxon>
        <taxon>Fungi</taxon>
        <taxon>Fungi incertae sedis</taxon>
        <taxon>Mucoromycota</taxon>
        <taxon>Glomeromycotina</taxon>
        <taxon>Glomeromycetes</taxon>
        <taxon>Diversisporales</taxon>
        <taxon>Diversisporaceae</taxon>
        <taxon>Diversispora</taxon>
    </lineage>
</organism>
<keyword evidence="3" id="KW-1185">Reference proteome</keyword>
<protein>
    <submittedName>
        <fullName evidence="2">2215_t:CDS:1</fullName>
    </submittedName>
</protein>
<name>A0A9N8VC57_9GLOM</name>
<dbReference type="Proteomes" id="UP000789706">
    <property type="component" value="Unassembled WGS sequence"/>
</dbReference>
<evidence type="ECO:0000313" key="2">
    <source>
        <dbReference type="EMBL" id="CAG8442454.1"/>
    </source>
</evidence>
<accession>A0A9N8VC57</accession>
<dbReference type="EMBL" id="CAJVPK010000069">
    <property type="protein sequence ID" value="CAG8442454.1"/>
    <property type="molecule type" value="Genomic_DNA"/>
</dbReference>
<reference evidence="2" key="1">
    <citation type="submission" date="2021-06" db="EMBL/GenBank/DDBJ databases">
        <authorList>
            <person name="Kallberg Y."/>
            <person name="Tangrot J."/>
            <person name="Rosling A."/>
        </authorList>
    </citation>
    <scope>NUCLEOTIDE SEQUENCE</scope>
    <source>
        <strain evidence="2">AZ414A</strain>
    </source>
</reference>
<comment type="caution">
    <text evidence="2">The sequence shown here is derived from an EMBL/GenBank/DDBJ whole genome shotgun (WGS) entry which is preliminary data.</text>
</comment>
<evidence type="ECO:0000313" key="3">
    <source>
        <dbReference type="Proteomes" id="UP000789706"/>
    </source>
</evidence>
<proteinExistence type="predicted"/>
<feature type="region of interest" description="Disordered" evidence="1">
    <location>
        <begin position="1"/>
        <end position="22"/>
    </location>
</feature>
<gene>
    <name evidence="2" type="ORF">DEBURN_LOCUS1550</name>
</gene>
<evidence type="ECO:0000256" key="1">
    <source>
        <dbReference type="SAM" id="MobiDB-lite"/>
    </source>
</evidence>
<sequence>MNKKQQIRMSIFPEPQENEEDIQDDIQYPNGDLIDFTEYNKNKYAKIY</sequence>